<accession>A0A8R7TQX5</accession>
<evidence type="ECO:0000259" key="1">
    <source>
        <dbReference type="PROSITE" id="PS50878"/>
    </source>
</evidence>
<dbReference type="InterPro" id="IPR043502">
    <property type="entry name" value="DNA/RNA_pol_sf"/>
</dbReference>
<protein>
    <recommendedName>
        <fullName evidence="1">Reverse transcriptase domain-containing protein</fullName>
    </recommendedName>
</protein>
<evidence type="ECO:0000313" key="2">
    <source>
        <dbReference type="EnsemblPlants" id="TuG1812G0300000599.01.T01.cds372201"/>
    </source>
</evidence>
<dbReference type="PANTHER" id="PTHR19446">
    <property type="entry name" value="REVERSE TRANSCRIPTASES"/>
    <property type="match status" value="1"/>
</dbReference>
<reference evidence="3" key="1">
    <citation type="journal article" date="2013" name="Nature">
        <title>Draft genome of the wheat A-genome progenitor Triticum urartu.</title>
        <authorList>
            <person name="Ling H.Q."/>
            <person name="Zhao S."/>
            <person name="Liu D."/>
            <person name="Wang J."/>
            <person name="Sun H."/>
            <person name="Zhang C."/>
            <person name="Fan H."/>
            <person name="Li D."/>
            <person name="Dong L."/>
            <person name="Tao Y."/>
            <person name="Gao C."/>
            <person name="Wu H."/>
            <person name="Li Y."/>
            <person name="Cui Y."/>
            <person name="Guo X."/>
            <person name="Zheng S."/>
            <person name="Wang B."/>
            <person name="Yu K."/>
            <person name="Liang Q."/>
            <person name="Yang W."/>
            <person name="Lou X."/>
            <person name="Chen J."/>
            <person name="Feng M."/>
            <person name="Jian J."/>
            <person name="Zhang X."/>
            <person name="Luo G."/>
            <person name="Jiang Y."/>
            <person name="Liu J."/>
            <person name="Wang Z."/>
            <person name="Sha Y."/>
            <person name="Zhang B."/>
            <person name="Wu H."/>
            <person name="Tang D."/>
            <person name="Shen Q."/>
            <person name="Xue P."/>
            <person name="Zou S."/>
            <person name="Wang X."/>
            <person name="Liu X."/>
            <person name="Wang F."/>
            <person name="Yang Y."/>
            <person name="An X."/>
            <person name="Dong Z."/>
            <person name="Zhang K."/>
            <person name="Zhang X."/>
            <person name="Luo M.C."/>
            <person name="Dvorak J."/>
            <person name="Tong Y."/>
            <person name="Wang J."/>
            <person name="Yang H."/>
            <person name="Li Z."/>
            <person name="Wang D."/>
            <person name="Zhang A."/>
            <person name="Wang J."/>
        </authorList>
    </citation>
    <scope>NUCLEOTIDE SEQUENCE</scope>
    <source>
        <strain evidence="3">cv. G1812</strain>
    </source>
</reference>
<dbReference type="Proteomes" id="UP000015106">
    <property type="component" value="Chromosome 3"/>
</dbReference>
<dbReference type="Gramene" id="TuG1812G0300000599.01.T01">
    <property type="protein sequence ID" value="TuG1812G0300000599.01.T01.cds372201"/>
    <property type="gene ID" value="TuG1812G0300000599.01"/>
</dbReference>
<dbReference type="SUPFAM" id="SSF56672">
    <property type="entry name" value="DNA/RNA polymerases"/>
    <property type="match status" value="1"/>
</dbReference>
<dbReference type="AlphaFoldDB" id="A0A8R7TQX5"/>
<proteinExistence type="predicted"/>
<evidence type="ECO:0000313" key="3">
    <source>
        <dbReference type="Proteomes" id="UP000015106"/>
    </source>
</evidence>
<dbReference type="InterPro" id="IPR000477">
    <property type="entry name" value="RT_dom"/>
</dbReference>
<feature type="domain" description="Reverse transcriptase" evidence="1">
    <location>
        <begin position="7"/>
        <end position="283"/>
    </location>
</feature>
<keyword evidence="3" id="KW-1185">Reference proteome</keyword>
<sequence>MAVFDHFYRLAGGNFADLNSAMIALLPKKDGATCMGDFRPISLVHSIAKLITKVLSMRLADVISTIISLAQSAFQKTKCIHDSFLFVQNRVRTLHRNKTPALLLKLDIAKAFDSVSWEYILELLQRLGFPPRWRDWIALLLATSSSSCLLNGIPGNKFFHLRGLRQGDLLSPLLFILYIDPLHRLLEAATRDGILQPIPGRAARMRTSLYADDAVIFVNPVRQEIDELLHILHCFGEATDLKVNQAKSSVVPIACDGIDLVDVLQSFGGTMAALPITYLGIPITTGKLRLVHLQLILDRIRARLAGWKGRLLPIAGRRVLVRCVLSAMPTF</sequence>
<dbReference type="PROSITE" id="PS50878">
    <property type="entry name" value="RT_POL"/>
    <property type="match status" value="1"/>
</dbReference>
<reference evidence="2" key="2">
    <citation type="submission" date="2018-03" db="EMBL/GenBank/DDBJ databases">
        <title>The Triticum urartu genome reveals the dynamic nature of wheat genome evolution.</title>
        <authorList>
            <person name="Ling H."/>
            <person name="Ma B."/>
            <person name="Shi X."/>
            <person name="Liu H."/>
            <person name="Dong L."/>
            <person name="Sun H."/>
            <person name="Cao Y."/>
            <person name="Gao Q."/>
            <person name="Zheng S."/>
            <person name="Li Y."/>
            <person name="Yu Y."/>
            <person name="Du H."/>
            <person name="Qi M."/>
            <person name="Li Y."/>
            <person name="Yu H."/>
            <person name="Cui Y."/>
            <person name="Wang N."/>
            <person name="Chen C."/>
            <person name="Wu H."/>
            <person name="Zhao Y."/>
            <person name="Zhang J."/>
            <person name="Li Y."/>
            <person name="Zhou W."/>
            <person name="Zhang B."/>
            <person name="Hu W."/>
            <person name="Eijk M."/>
            <person name="Tang J."/>
            <person name="Witsenboer H."/>
            <person name="Zhao S."/>
            <person name="Li Z."/>
            <person name="Zhang A."/>
            <person name="Wang D."/>
            <person name="Liang C."/>
        </authorList>
    </citation>
    <scope>NUCLEOTIDE SEQUENCE [LARGE SCALE GENOMIC DNA]</scope>
    <source>
        <strain evidence="2">cv. G1812</strain>
    </source>
</reference>
<dbReference type="CDD" id="cd01650">
    <property type="entry name" value="RT_nLTR_like"/>
    <property type="match status" value="1"/>
</dbReference>
<dbReference type="Pfam" id="PF00078">
    <property type="entry name" value="RVT_1"/>
    <property type="match status" value="1"/>
</dbReference>
<dbReference type="EnsemblPlants" id="TuG1812G0300000599.01.T01">
    <property type="protein sequence ID" value="TuG1812G0300000599.01.T01.cds372201"/>
    <property type="gene ID" value="TuG1812G0300000599.01"/>
</dbReference>
<organism evidence="2 3">
    <name type="scientific">Triticum urartu</name>
    <name type="common">Red wild einkorn</name>
    <name type="synonym">Crithodium urartu</name>
    <dbReference type="NCBI Taxonomy" id="4572"/>
    <lineage>
        <taxon>Eukaryota</taxon>
        <taxon>Viridiplantae</taxon>
        <taxon>Streptophyta</taxon>
        <taxon>Embryophyta</taxon>
        <taxon>Tracheophyta</taxon>
        <taxon>Spermatophyta</taxon>
        <taxon>Magnoliopsida</taxon>
        <taxon>Liliopsida</taxon>
        <taxon>Poales</taxon>
        <taxon>Poaceae</taxon>
        <taxon>BOP clade</taxon>
        <taxon>Pooideae</taxon>
        <taxon>Triticodae</taxon>
        <taxon>Triticeae</taxon>
        <taxon>Triticinae</taxon>
        <taxon>Triticum</taxon>
    </lineage>
</organism>
<reference evidence="2" key="3">
    <citation type="submission" date="2022-06" db="UniProtKB">
        <authorList>
            <consortium name="EnsemblPlants"/>
        </authorList>
    </citation>
    <scope>IDENTIFICATION</scope>
</reference>
<name>A0A8R7TQX5_TRIUA</name>